<feature type="domain" description="SPFH" evidence="2">
    <location>
        <begin position="27"/>
        <end position="236"/>
    </location>
</feature>
<comment type="caution">
    <text evidence="3">The sequence shown here is derived from an EMBL/GenBank/DDBJ whole genome shotgun (WGS) entry which is preliminary data.</text>
</comment>
<dbReference type="SUPFAM" id="SSF117892">
    <property type="entry name" value="Band 7/SPFH domain"/>
    <property type="match status" value="1"/>
</dbReference>
<name>A0AAW4NQ75_9BACT</name>
<feature type="domain" description="SHOCT" evidence="1">
    <location>
        <begin position="307"/>
        <end position="333"/>
    </location>
</feature>
<dbReference type="PANTHER" id="PTHR37826">
    <property type="entry name" value="FLOTILLIN BAND_7_5 DOMAIN PROTEIN"/>
    <property type="match status" value="1"/>
</dbReference>
<evidence type="ECO:0000259" key="1">
    <source>
        <dbReference type="Pfam" id="PF09851"/>
    </source>
</evidence>
<dbReference type="Proteomes" id="UP001196873">
    <property type="component" value="Unassembled WGS sequence"/>
</dbReference>
<reference evidence="3" key="1">
    <citation type="submission" date="2021-07" db="EMBL/GenBank/DDBJ databases">
        <title>Genomic diversity and antimicrobial resistance of Prevotella spp. isolated from chronic lung disease airways.</title>
        <authorList>
            <person name="Webb K.A."/>
            <person name="Olagoke O.S."/>
            <person name="Baird T."/>
            <person name="Neill J."/>
            <person name="Pham A."/>
            <person name="Wells T.J."/>
            <person name="Ramsay K.A."/>
            <person name="Bell S.C."/>
            <person name="Sarovich D.S."/>
            <person name="Price E.P."/>
        </authorList>
    </citation>
    <scope>NUCLEOTIDE SEQUENCE</scope>
    <source>
        <strain evidence="3">SCHI0047.S.3</strain>
    </source>
</reference>
<dbReference type="Pfam" id="PF13421">
    <property type="entry name" value="Band_7_1"/>
    <property type="match status" value="1"/>
</dbReference>
<dbReference type="InterPro" id="IPR036013">
    <property type="entry name" value="Band_7/SPFH_dom_sf"/>
</dbReference>
<accession>A0AAW4NQ75</accession>
<dbReference type="Pfam" id="PF09851">
    <property type="entry name" value="SHOCT"/>
    <property type="match status" value="1"/>
</dbReference>
<evidence type="ECO:0000313" key="3">
    <source>
        <dbReference type="EMBL" id="MBW4864569.1"/>
    </source>
</evidence>
<dbReference type="EMBL" id="JAHXRF010000001">
    <property type="protein sequence ID" value="MBW4864569.1"/>
    <property type="molecule type" value="Genomic_DNA"/>
</dbReference>
<dbReference type="InterPro" id="IPR018649">
    <property type="entry name" value="SHOCT"/>
</dbReference>
<dbReference type="PANTHER" id="PTHR37826:SF2">
    <property type="entry name" value="ZINC-RIBBON DOMAIN-CONTAINING PROTEIN"/>
    <property type="match status" value="1"/>
</dbReference>
<evidence type="ECO:0000313" key="4">
    <source>
        <dbReference type="Proteomes" id="UP001196873"/>
    </source>
</evidence>
<evidence type="ECO:0000259" key="2">
    <source>
        <dbReference type="Pfam" id="PF13421"/>
    </source>
</evidence>
<organism evidence="3 4">
    <name type="scientific">Segatella salivae</name>
    <dbReference type="NCBI Taxonomy" id="228604"/>
    <lineage>
        <taxon>Bacteria</taxon>
        <taxon>Pseudomonadati</taxon>
        <taxon>Bacteroidota</taxon>
        <taxon>Bacteroidia</taxon>
        <taxon>Bacteroidales</taxon>
        <taxon>Prevotellaceae</taxon>
        <taxon>Segatella</taxon>
    </lineage>
</organism>
<dbReference type="InterPro" id="IPR033880">
    <property type="entry name" value="SPFH_YdjI"/>
</dbReference>
<dbReference type="AlphaFoldDB" id="A0AAW4NQ75"/>
<proteinExistence type="predicted"/>
<protein>
    <submittedName>
        <fullName evidence="3">SPFH domain-containing protein</fullName>
    </submittedName>
</protein>
<gene>
    <name evidence="3" type="ORF">KZY68_00755</name>
</gene>
<dbReference type="CDD" id="cd03408">
    <property type="entry name" value="SPFH_like_u1"/>
    <property type="match status" value="1"/>
</dbReference>
<sequence length="336" mass="37603">MNIRNPFRKQLRSVIEWKEQDMNILFHRMATTTDEIKNSSKLIVAPGQGCLLVYDGKVKSVLTEQGTYELQSDNHPFITTLLNLAQNFESEHKMRFYFFRTAELVNVLWGTATPVKYMEPNYNIPVALGACGNFSVKIGDAETMFTTLLGSVSDYTARDVRELVSSRIVAPLTSFLAEKSYPYTEVDKHLLELSADLKARTTEELERLGFVLTDFRIDSVTFDESTLERIGKIADMTAEKRAASEVDLDYAGVQKLAALRDAVRTEGGLAGAGLQVGAGVQLAKEFFNTKSDANVSQEVAMPDAATRLTQLKQLFDAQLISEEEFTKKKNEILEKL</sequence>
<dbReference type="RefSeq" id="WP_007133846.1">
    <property type="nucleotide sequence ID" value="NZ_CABKPN010000001.1"/>
</dbReference>